<accession>B4QFC1</accession>
<evidence type="ECO:0000256" key="1">
    <source>
        <dbReference type="SAM" id="MobiDB-lite"/>
    </source>
</evidence>
<keyword evidence="3" id="KW-1185">Reference proteome</keyword>
<dbReference type="EMBL" id="CM000362">
    <property type="protein sequence ID" value="EDX07031.1"/>
    <property type="molecule type" value="Genomic_DNA"/>
</dbReference>
<evidence type="ECO:0000313" key="2">
    <source>
        <dbReference type="EMBL" id="EDX07031.1"/>
    </source>
</evidence>
<evidence type="ECO:0000313" key="3">
    <source>
        <dbReference type="Proteomes" id="UP000000304"/>
    </source>
</evidence>
<organism evidence="2 3">
    <name type="scientific">Drosophila simulans</name>
    <name type="common">Fruit fly</name>
    <dbReference type="NCBI Taxonomy" id="7240"/>
    <lineage>
        <taxon>Eukaryota</taxon>
        <taxon>Metazoa</taxon>
        <taxon>Ecdysozoa</taxon>
        <taxon>Arthropoda</taxon>
        <taxon>Hexapoda</taxon>
        <taxon>Insecta</taxon>
        <taxon>Pterygota</taxon>
        <taxon>Neoptera</taxon>
        <taxon>Endopterygota</taxon>
        <taxon>Diptera</taxon>
        <taxon>Brachycera</taxon>
        <taxon>Muscomorpha</taxon>
        <taxon>Ephydroidea</taxon>
        <taxon>Drosophilidae</taxon>
        <taxon>Drosophila</taxon>
        <taxon>Sophophora</taxon>
    </lineage>
</organism>
<dbReference type="Proteomes" id="UP000000304">
    <property type="component" value="Chromosome 2R"/>
</dbReference>
<proteinExistence type="predicted"/>
<sequence>MAKVPMNGNRGIGRNSRNRGNIYSSNVNNSSNIDGSNMDAVISHIEHRLSNLTLGRIGDGDELKPEQNQQIEPPSGLG</sequence>
<feature type="region of interest" description="Disordered" evidence="1">
    <location>
        <begin position="1"/>
        <end position="34"/>
    </location>
</feature>
<dbReference type="HOGENOM" id="CLU_2624663_0_0_1"/>
<reference evidence="2 3" key="1">
    <citation type="journal article" date="2007" name="Nature">
        <title>Evolution of genes and genomes on the Drosophila phylogeny.</title>
        <authorList>
            <consortium name="Drosophila 12 Genomes Consortium"/>
            <person name="Clark A.G."/>
            <person name="Eisen M.B."/>
            <person name="Smith D.R."/>
            <person name="Bergman C.M."/>
            <person name="Oliver B."/>
            <person name="Markow T.A."/>
            <person name="Kaufman T.C."/>
            <person name="Kellis M."/>
            <person name="Gelbart W."/>
            <person name="Iyer V.N."/>
            <person name="Pollard D.A."/>
            <person name="Sackton T.B."/>
            <person name="Larracuente A.M."/>
            <person name="Singh N.D."/>
            <person name="Abad J.P."/>
            <person name="Abt D.N."/>
            <person name="Adryan B."/>
            <person name="Aguade M."/>
            <person name="Akashi H."/>
            <person name="Anderson W.W."/>
            <person name="Aquadro C.F."/>
            <person name="Ardell D.H."/>
            <person name="Arguello R."/>
            <person name="Artieri C.G."/>
            <person name="Barbash D.A."/>
            <person name="Barker D."/>
            <person name="Barsanti P."/>
            <person name="Batterham P."/>
            <person name="Batzoglou S."/>
            <person name="Begun D."/>
            <person name="Bhutkar A."/>
            <person name="Blanco E."/>
            <person name="Bosak S.A."/>
            <person name="Bradley R.K."/>
            <person name="Brand A.D."/>
            <person name="Brent M.R."/>
            <person name="Brooks A.N."/>
            <person name="Brown R.H."/>
            <person name="Butlin R.K."/>
            <person name="Caggese C."/>
            <person name="Calvi B.R."/>
            <person name="Bernardo de Carvalho A."/>
            <person name="Caspi A."/>
            <person name="Castrezana S."/>
            <person name="Celniker S.E."/>
            <person name="Chang J.L."/>
            <person name="Chapple C."/>
            <person name="Chatterji S."/>
            <person name="Chinwalla A."/>
            <person name="Civetta A."/>
            <person name="Clifton S.W."/>
            <person name="Comeron J.M."/>
            <person name="Costello J.C."/>
            <person name="Coyne J.A."/>
            <person name="Daub J."/>
            <person name="David R.G."/>
            <person name="Delcher A.L."/>
            <person name="Delehaunty K."/>
            <person name="Do C.B."/>
            <person name="Ebling H."/>
            <person name="Edwards K."/>
            <person name="Eickbush T."/>
            <person name="Evans J.D."/>
            <person name="Filipski A."/>
            <person name="Findeiss S."/>
            <person name="Freyhult E."/>
            <person name="Fulton L."/>
            <person name="Fulton R."/>
            <person name="Garcia A.C."/>
            <person name="Gardiner A."/>
            <person name="Garfield D.A."/>
            <person name="Garvin B.E."/>
            <person name="Gibson G."/>
            <person name="Gilbert D."/>
            <person name="Gnerre S."/>
            <person name="Godfrey J."/>
            <person name="Good R."/>
            <person name="Gotea V."/>
            <person name="Gravely B."/>
            <person name="Greenberg A.J."/>
            <person name="Griffiths-Jones S."/>
            <person name="Gross S."/>
            <person name="Guigo R."/>
            <person name="Gustafson E.A."/>
            <person name="Haerty W."/>
            <person name="Hahn M.W."/>
            <person name="Halligan D.L."/>
            <person name="Halpern A.L."/>
            <person name="Halter G.M."/>
            <person name="Han M.V."/>
            <person name="Heger A."/>
            <person name="Hillier L."/>
            <person name="Hinrichs A.S."/>
            <person name="Holmes I."/>
            <person name="Hoskins R.A."/>
            <person name="Hubisz M.J."/>
            <person name="Hultmark D."/>
            <person name="Huntley M.A."/>
            <person name="Jaffe D.B."/>
            <person name="Jagadeeshan S."/>
            <person name="Jeck W.R."/>
            <person name="Johnson J."/>
            <person name="Jones C.D."/>
            <person name="Jordan W.C."/>
            <person name="Karpen G.H."/>
            <person name="Kataoka E."/>
            <person name="Keightley P.D."/>
            <person name="Kheradpour P."/>
            <person name="Kirkness E.F."/>
            <person name="Koerich L.B."/>
            <person name="Kristiansen K."/>
            <person name="Kudrna D."/>
            <person name="Kulathinal R.J."/>
            <person name="Kumar S."/>
            <person name="Kwok R."/>
            <person name="Lander E."/>
            <person name="Langley C.H."/>
            <person name="Lapoint R."/>
            <person name="Lazzaro B.P."/>
            <person name="Lee S.J."/>
            <person name="Levesque L."/>
            <person name="Li R."/>
            <person name="Lin C.F."/>
            <person name="Lin M.F."/>
            <person name="Lindblad-Toh K."/>
            <person name="Llopart A."/>
            <person name="Long M."/>
            <person name="Low L."/>
            <person name="Lozovsky E."/>
            <person name="Lu J."/>
            <person name="Luo M."/>
            <person name="Machado C.A."/>
            <person name="Makalowski W."/>
            <person name="Marzo M."/>
            <person name="Matsuda M."/>
            <person name="Matzkin L."/>
            <person name="McAllister B."/>
            <person name="McBride C.S."/>
            <person name="McKernan B."/>
            <person name="McKernan K."/>
            <person name="Mendez-Lago M."/>
            <person name="Minx P."/>
            <person name="Mollenhauer M.U."/>
            <person name="Montooth K."/>
            <person name="Mount S.M."/>
            <person name="Mu X."/>
            <person name="Myers E."/>
            <person name="Negre B."/>
            <person name="Newfeld S."/>
            <person name="Nielsen R."/>
            <person name="Noor M.A."/>
            <person name="O'Grady P."/>
            <person name="Pachter L."/>
            <person name="Papaceit M."/>
            <person name="Parisi M.J."/>
            <person name="Parisi M."/>
            <person name="Parts L."/>
            <person name="Pedersen J.S."/>
            <person name="Pesole G."/>
            <person name="Phillippy A.M."/>
            <person name="Ponting C.P."/>
            <person name="Pop M."/>
            <person name="Porcelli D."/>
            <person name="Powell J.R."/>
            <person name="Prohaska S."/>
            <person name="Pruitt K."/>
            <person name="Puig M."/>
            <person name="Quesneville H."/>
            <person name="Ram K.R."/>
            <person name="Rand D."/>
            <person name="Rasmussen M.D."/>
            <person name="Reed L.K."/>
            <person name="Reenan R."/>
            <person name="Reily A."/>
            <person name="Remington K.A."/>
            <person name="Rieger T.T."/>
            <person name="Ritchie M.G."/>
            <person name="Robin C."/>
            <person name="Rogers Y.H."/>
            <person name="Rohde C."/>
            <person name="Rozas J."/>
            <person name="Rubenfield M.J."/>
            <person name="Ruiz A."/>
            <person name="Russo S."/>
            <person name="Salzberg S.L."/>
            <person name="Sanchez-Gracia A."/>
            <person name="Saranga D.J."/>
            <person name="Sato H."/>
            <person name="Schaeffer S.W."/>
            <person name="Schatz M.C."/>
            <person name="Schlenke T."/>
            <person name="Schwartz R."/>
            <person name="Segarra C."/>
            <person name="Singh R.S."/>
            <person name="Sirot L."/>
            <person name="Sirota M."/>
            <person name="Sisneros N.B."/>
            <person name="Smith C.D."/>
            <person name="Smith T.F."/>
            <person name="Spieth J."/>
            <person name="Stage D.E."/>
            <person name="Stark A."/>
            <person name="Stephan W."/>
            <person name="Strausberg R.L."/>
            <person name="Strempel S."/>
            <person name="Sturgill D."/>
            <person name="Sutton G."/>
            <person name="Sutton G.G."/>
            <person name="Tao W."/>
            <person name="Teichmann S."/>
            <person name="Tobari Y.N."/>
            <person name="Tomimura Y."/>
            <person name="Tsolas J.M."/>
            <person name="Valente V.L."/>
            <person name="Venter E."/>
            <person name="Venter J.C."/>
            <person name="Vicario S."/>
            <person name="Vieira F.G."/>
            <person name="Vilella A.J."/>
            <person name="Villasante A."/>
            <person name="Walenz B."/>
            <person name="Wang J."/>
            <person name="Wasserman M."/>
            <person name="Watts T."/>
            <person name="Wilson D."/>
            <person name="Wilson R.K."/>
            <person name="Wing R.A."/>
            <person name="Wolfner M.F."/>
            <person name="Wong A."/>
            <person name="Wong G.K."/>
            <person name="Wu C.I."/>
            <person name="Wu G."/>
            <person name="Yamamoto D."/>
            <person name="Yang H.P."/>
            <person name="Yang S.P."/>
            <person name="Yorke J.A."/>
            <person name="Yoshida K."/>
            <person name="Zdobnov E."/>
            <person name="Zhang P."/>
            <person name="Zhang Y."/>
            <person name="Zimin A.V."/>
            <person name="Baldwin J."/>
            <person name="Abdouelleil A."/>
            <person name="Abdulkadir J."/>
            <person name="Abebe A."/>
            <person name="Abera B."/>
            <person name="Abreu J."/>
            <person name="Acer S.C."/>
            <person name="Aftuck L."/>
            <person name="Alexander A."/>
            <person name="An P."/>
            <person name="Anderson E."/>
            <person name="Anderson S."/>
            <person name="Arachi H."/>
            <person name="Azer M."/>
            <person name="Bachantsang P."/>
            <person name="Barry A."/>
            <person name="Bayul T."/>
            <person name="Berlin A."/>
            <person name="Bessette D."/>
            <person name="Bloom T."/>
            <person name="Blye J."/>
            <person name="Boguslavskiy L."/>
            <person name="Bonnet C."/>
            <person name="Boukhgalter B."/>
            <person name="Bourzgui I."/>
            <person name="Brown A."/>
            <person name="Cahill P."/>
            <person name="Channer S."/>
            <person name="Cheshatsang Y."/>
            <person name="Chuda L."/>
            <person name="Citroen M."/>
            <person name="Collymore A."/>
            <person name="Cooke P."/>
            <person name="Costello M."/>
            <person name="D'Aco K."/>
            <person name="Daza R."/>
            <person name="De Haan G."/>
            <person name="DeGray S."/>
            <person name="DeMaso C."/>
            <person name="Dhargay N."/>
            <person name="Dooley K."/>
            <person name="Dooley E."/>
            <person name="Doricent M."/>
            <person name="Dorje P."/>
            <person name="Dorjee K."/>
            <person name="Dupes A."/>
            <person name="Elong R."/>
            <person name="Falk J."/>
            <person name="Farina A."/>
            <person name="Faro S."/>
            <person name="Ferguson D."/>
            <person name="Fisher S."/>
            <person name="Foley C.D."/>
            <person name="Franke A."/>
            <person name="Friedrich D."/>
            <person name="Gadbois L."/>
            <person name="Gearin G."/>
            <person name="Gearin C.R."/>
            <person name="Giannoukos G."/>
            <person name="Goode T."/>
            <person name="Graham J."/>
            <person name="Grandbois E."/>
            <person name="Grewal S."/>
            <person name="Gyaltsen K."/>
            <person name="Hafez N."/>
            <person name="Hagos B."/>
            <person name="Hall J."/>
            <person name="Henson C."/>
            <person name="Hollinger A."/>
            <person name="Honan T."/>
            <person name="Huard M.D."/>
            <person name="Hughes L."/>
            <person name="Hurhula B."/>
            <person name="Husby M.E."/>
            <person name="Kamat A."/>
            <person name="Kanga B."/>
            <person name="Kashin S."/>
            <person name="Khazanovich D."/>
            <person name="Kisner P."/>
            <person name="Lance K."/>
            <person name="Lara M."/>
            <person name="Lee W."/>
            <person name="Lennon N."/>
            <person name="Letendre F."/>
            <person name="LeVine R."/>
            <person name="Lipovsky A."/>
            <person name="Liu X."/>
            <person name="Liu J."/>
            <person name="Liu S."/>
            <person name="Lokyitsang T."/>
            <person name="Lokyitsang Y."/>
            <person name="Lubonja R."/>
            <person name="Lui A."/>
            <person name="MacDonald P."/>
            <person name="Magnisalis V."/>
            <person name="Maru K."/>
            <person name="Matthews C."/>
            <person name="McCusker W."/>
            <person name="McDonough S."/>
            <person name="Mehta T."/>
            <person name="Meldrim J."/>
            <person name="Meneus L."/>
            <person name="Mihai O."/>
            <person name="Mihalev A."/>
            <person name="Mihova T."/>
            <person name="Mittelman R."/>
            <person name="Mlenga V."/>
            <person name="Montmayeur A."/>
            <person name="Mulrain L."/>
            <person name="Navidi A."/>
            <person name="Naylor J."/>
            <person name="Negash T."/>
            <person name="Nguyen T."/>
            <person name="Nguyen N."/>
            <person name="Nicol R."/>
            <person name="Norbu C."/>
            <person name="Norbu N."/>
            <person name="Novod N."/>
            <person name="O'Neill B."/>
            <person name="Osman S."/>
            <person name="Markiewicz E."/>
            <person name="Oyono O.L."/>
            <person name="Patti C."/>
            <person name="Phunkhang P."/>
            <person name="Pierre F."/>
            <person name="Priest M."/>
            <person name="Raghuraman S."/>
            <person name="Rege F."/>
            <person name="Reyes R."/>
            <person name="Rise C."/>
            <person name="Rogov P."/>
            <person name="Ross K."/>
            <person name="Ryan E."/>
            <person name="Settipalli S."/>
            <person name="Shea T."/>
            <person name="Sherpa N."/>
            <person name="Shi L."/>
            <person name="Shih D."/>
            <person name="Sparrow T."/>
            <person name="Spaulding J."/>
            <person name="Stalker J."/>
            <person name="Stange-Thomann N."/>
            <person name="Stavropoulos S."/>
            <person name="Stone C."/>
            <person name="Strader C."/>
            <person name="Tesfaye S."/>
            <person name="Thomson T."/>
            <person name="Thoulutsang Y."/>
            <person name="Thoulutsang D."/>
            <person name="Topham K."/>
            <person name="Topping I."/>
            <person name="Tsamla T."/>
            <person name="Vassiliev H."/>
            <person name="Vo A."/>
            <person name="Wangchuk T."/>
            <person name="Wangdi T."/>
            <person name="Weiand M."/>
            <person name="Wilkinson J."/>
            <person name="Wilson A."/>
            <person name="Yadav S."/>
            <person name="Young G."/>
            <person name="Yu Q."/>
            <person name="Zembek L."/>
            <person name="Zhong D."/>
            <person name="Zimmer A."/>
            <person name="Zwirko Z."/>
            <person name="Jaffe D.B."/>
            <person name="Alvarez P."/>
            <person name="Brockman W."/>
            <person name="Butler J."/>
            <person name="Chin C."/>
            <person name="Gnerre S."/>
            <person name="Grabherr M."/>
            <person name="Kleber M."/>
            <person name="Mauceli E."/>
            <person name="MacCallum I."/>
        </authorList>
    </citation>
    <scope>NUCLEOTIDE SEQUENCE [LARGE SCALE GENOMIC DNA]</scope>
    <source>
        <strain evidence="3">white501</strain>
    </source>
</reference>
<feature type="compositionally biased region" description="Low complexity" evidence="1">
    <location>
        <begin position="7"/>
        <end position="34"/>
    </location>
</feature>
<feature type="region of interest" description="Disordered" evidence="1">
    <location>
        <begin position="56"/>
        <end position="78"/>
    </location>
</feature>
<protein>
    <submittedName>
        <fullName evidence="2">GD11016</fullName>
    </submittedName>
</protein>
<dbReference type="AlphaFoldDB" id="B4QFC1"/>
<name>B4QFC1_DROSI</name>
<gene>
    <name evidence="2" type="primary">Dsim\GD11016</name>
    <name evidence="2" type="ORF">Dsim_GD11016</name>
</gene>